<keyword evidence="7 9" id="KW-0472">Membrane</keyword>
<evidence type="ECO:0000256" key="3">
    <source>
        <dbReference type="ARBA" id="ARBA00022475"/>
    </source>
</evidence>
<keyword evidence="3 9" id="KW-1003">Cell membrane</keyword>
<evidence type="ECO:0000256" key="6">
    <source>
        <dbReference type="ARBA" id="ARBA00022989"/>
    </source>
</evidence>
<keyword evidence="5 10" id="KW-0812">Transmembrane</keyword>
<dbReference type="InterPro" id="IPR028362">
    <property type="entry name" value="AlgI"/>
</dbReference>
<evidence type="ECO:0000256" key="8">
    <source>
        <dbReference type="ARBA" id="ARBA00023315"/>
    </source>
</evidence>
<evidence type="ECO:0000256" key="9">
    <source>
        <dbReference type="PIRNR" id="PIRNR016636"/>
    </source>
</evidence>
<keyword evidence="12" id="KW-1185">Reference proteome</keyword>
<dbReference type="GO" id="GO:0016746">
    <property type="term" value="F:acyltransferase activity"/>
    <property type="evidence" value="ECO:0007669"/>
    <property type="project" value="UniProtKB-KW"/>
</dbReference>
<feature type="transmembrane region" description="Helical" evidence="10">
    <location>
        <begin position="6"/>
        <end position="23"/>
    </location>
</feature>
<dbReference type="InterPro" id="IPR004299">
    <property type="entry name" value="MBOAT_fam"/>
</dbReference>
<comment type="similarity">
    <text evidence="2 9">Belongs to the membrane-bound acyltransferase family.</text>
</comment>
<keyword evidence="8 9" id="KW-0012">Acyltransferase</keyword>
<feature type="transmembrane region" description="Helical" evidence="10">
    <location>
        <begin position="404"/>
        <end position="421"/>
    </location>
</feature>
<evidence type="ECO:0000256" key="5">
    <source>
        <dbReference type="ARBA" id="ARBA00022692"/>
    </source>
</evidence>
<dbReference type="InterPro" id="IPR051085">
    <property type="entry name" value="MB_O-acyltransferase"/>
</dbReference>
<name>A0A348AKM8_9FIRM</name>
<dbReference type="EC" id="2.3.1.-" evidence="11"/>
<feature type="transmembrane region" description="Helical" evidence="10">
    <location>
        <begin position="145"/>
        <end position="165"/>
    </location>
</feature>
<evidence type="ECO:0000256" key="4">
    <source>
        <dbReference type="ARBA" id="ARBA00022679"/>
    </source>
</evidence>
<dbReference type="PIRSF" id="PIRSF016636">
    <property type="entry name" value="AlgI_DltB"/>
    <property type="match status" value="1"/>
</dbReference>
<dbReference type="PANTHER" id="PTHR13285">
    <property type="entry name" value="ACYLTRANSFERASE"/>
    <property type="match status" value="1"/>
</dbReference>
<feature type="transmembrane region" description="Helical" evidence="10">
    <location>
        <begin position="50"/>
        <end position="69"/>
    </location>
</feature>
<dbReference type="PIRSF" id="PIRSF500217">
    <property type="entry name" value="AlgI"/>
    <property type="match status" value="1"/>
</dbReference>
<evidence type="ECO:0000313" key="11">
    <source>
        <dbReference type="EMBL" id="BBB91626.1"/>
    </source>
</evidence>
<evidence type="ECO:0000256" key="2">
    <source>
        <dbReference type="ARBA" id="ARBA00010323"/>
    </source>
</evidence>
<keyword evidence="6 10" id="KW-1133">Transmembrane helix</keyword>
<keyword evidence="4 9" id="KW-0808">Transferase</keyword>
<dbReference type="GO" id="GO:0005886">
    <property type="term" value="C:plasma membrane"/>
    <property type="evidence" value="ECO:0007669"/>
    <property type="project" value="UniProtKB-SubCell"/>
</dbReference>
<dbReference type="EMBL" id="AP018449">
    <property type="protein sequence ID" value="BBB91626.1"/>
    <property type="molecule type" value="Genomic_DNA"/>
</dbReference>
<proteinExistence type="inferred from homology"/>
<reference evidence="11 12" key="1">
    <citation type="journal article" date="2018" name="Int. J. Syst. Evol. Microbiol.">
        <title>Methylomusa anaerophila gen. nov., sp. nov., an anaerobic methanol-utilizing bacterium isolated from a microbial fuel cell.</title>
        <authorList>
            <person name="Amano N."/>
            <person name="Yamamuro A."/>
            <person name="Miyahara M."/>
            <person name="Kouzuma A."/>
            <person name="Abe T."/>
            <person name="Watanabe K."/>
        </authorList>
    </citation>
    <scope>NUCLEOTIDE SEQUENCE [LARGE SCALE GENOMIC DNA]</scope>
    <source>
        <strain evidence="11 12">MMFC1</strain>
    </source>
</reference>
<dbReference type="Pfam" id="PF03062">
    <property type="entry name" value="MBOAT"/>
    <property type="match status" value="1"/>
</dbReference>
<dbReference type="KEGG" id="mana:MAMMFC1_02310"/>
<protein>
    <submittedName>
        <fullName evidence="11">Peptidoglycan O-acetyltransferase</fullName>
        <ecNumber evidence="11">2.3.1.-</ecNumber>
    </submittedName>
</protein>
<dbReference type="AlphaFoldDB" id="A0A348AKM8"/>
<dbReference type="Proteomes" id="UP000276437">
    <property type="component" value="Chromosome"/>
</dbReference>
<feature type="transmembrane region" description="Helical" evidence="10">
    <location>
        <begin position="455"/>
        <end position="473"/>
    </location>
</feature>
<evidence type="ECO:0000256" key="7">
    <source>
        <dbReference type="ARBA" id="ARBA00023136"/>
    </source>
</evidence>
<accession>A0A348AKM8</accession>
<feature type="transmembrane region" description="Helical" evidence="10">
    <location>
        <begin position="309"/>
        <end position="328"/>
    </location>
</feature>
<gene>
    <name evidence="11" type="primary">patA_2</name>
    <name evidence="11" type="ORF">MAMMFC1_02310</name>
</gene>
<feature type="transmembrane region" description="Helical" evidence="10">
    <location>
        <begin position="348"/>
        <end position="370"/>
    </location>
</feature>
<dbReference type="GO" id="GO:0042121">
    <property type="term" value="P:alginic acid biosynthetic process"/>
    <property type="evidence" value="ECO:0007669"/>
    <property type="project" value="InterPro"/>
</dbReference>
<evidence type="ECO:0000313" key="12">
    <source>
        <dbReference type="Proteomes" id="UP000276437"/>
    </source>
</evidence>
<feature type="transmembrane region" description="Helical" evidence="10">
    <location>
        <begin position="76"/>
        <end position="95"/>
    </location>
</feature>
<sequence>MLFNSFTFIFFFMPIVLFGYFCLGRFGFRQAAVIFVFLSSLWFYSFWNIYYLPILLLSVVVNFCFGRALERNRNKVLLAFAIFLNLGVLAYFKYFVFFMISIRDFAGISLAVPEITLPLGISFFTFTQVAYLVDAYKSKTDKTQLTIYSLFVTYFPHLIAGPILYHKHIIPQFLRKENYYPHFPNLQLGFILFIFGLFKKVIIADSLSAWTTAAYANAHNLTMVQAWAGALSYTLQIYFDFSGYSEMAIGLALMMNIHLPINFNSPYQANSIIAFWRRWHITLSSFLKNYLYIPLGGSRCGLSRKISNLMLTMLLGGLWHGAGWTFIFWGGLHGVFLTINHLWRRIGIALPVFLSRAATFLAVVYAWVFFRSPTLADAVSFSQTMLGFKGLPGHWSEIQAMPGGYKQAFVLAFLLLVVQLMPDTLKIMNYDERKESKGPNDSGAVGNPADRLKEVGFGITIGIIAGILAFVCLKQMAGGEPSEFLYFQF</sequence>
<evidence type="ECO:0000256" key="1">
    <source>
        <dbReference type="ARBA" id="ARBA00004651"/>
    </source>
</evidence>
<organism evidence="11 12">
    <name type="scientific">Methylomusa anaerophila</name>
    <dbReference type="NCBI Taxonomy" id="1930071"/>
    <lineage>
        <taxon>Bacteria</taxon>
        <taxon>Bacillati</taxon>
        <taxon>Bacillota</taxon>
        <taxon>Negativicutes</taxon>
        <taxon>Selenomonadales</taxon>
        <taxon>Sporomusaceae</taxon>
        <taxon>Methylomusa</taxon>
    </lineage>
</organism>
<dbReference type="InterPro" id="IPR024194">
    <property type="entry name" value="Ac/AlaTfrase_AlgI/DltB"/>
</dbReference>
<evidence type="ECO:0000256" key="10">
    <source>
        <dbReference type="SAM" id="Phobius"/>
    </source>
</evidence>
<comment type="subcellular location">
    <subcellularLocation>
        <location evidence="1">Cell membrane</location>
        <topology evidence="1">Multi-pass membrane protein</topology>
    </subcellularLocation>
</comment>
<feature type="transmembrane region" description="Helical" evidence="10">
    <location>
        <begin position="115"/>
        <end position="133"/>
    </location>
</feature>
<dbReference type="PANTHER" id="PTHR13285:SF23">
    <property type="entry name" value="TEICHOIC ACID D-ALANYLTRANSFERASE"/>
    <property type="match status" value="1"/>
</dbReference>
<feature type="transmembrane region" description="Helical" evidence="10">
    <location>
        <begin position="185"/>
        <end position="202"/>
    </location>
</feature>